<dbReference type="Proteomes" id="UP001058461">
    <property type="component" value="Chromosome"/>
</dbReference>
<dbReference type="InterPro" id="IPR005616">
    <property type="entry name" value="CcmH/CycL/Ccl2/NrfF_N"/>
</dbReference>
<feature type="chain" id="PRO_5045010461" description="Cytochrome c-type biogenesis protein" evidence="7">
    <location>
        <begin position="19"/>
        <end position="162"/>
    </location>
</feature>
<keyword evidence="7" id="KW-0812">Transmembrane</keyword>
<feature type="transmembrane region" description="Helical" evidence="7">
    <location>
        <begin position="103"/>
        <end position="122"/>
    </location>
</feature>
<keyword evidence="5" id="KW-0201">Cytochrome c-type biogenesis</keyword>
<comment type="similarity">
    <text evidence="1 7">Belongs to the CcmH/CycL/Ccl2/NrfF family.</text>
</comment>
<dbReference type="Pfam" id="PF03918">
    <property type="entry name" value="CcmH"/>
    <property type="match status" value="1"/>
</dbReference>
<sequence length="162" mass="18504">MRQLLIALLLWLPLTTQAAIDSFEFRDEATRERFQSLTAELRCPKCQNQNIADSNSPIAEDLRTEIHRMLQQGDSDQDIVDFMVARYGEFVLYRPRLTPQTLVLWYGPFGLLAIGAVVILVMTRRRRRASNDGAAADVAEPAETLSAAERRRLEELLKQDDK</sequence>
<keyword evidence="7" id="KW-1133">Transmembrane helix</keyword>
<evidence type="ECO:0000256" key="4">
    <source>
        <dbReference type="ARBA" id="ARBA00022729"/>
    </source>
</evidence>
<comment type="function">
    <text evidence="7">Possible subunit of a heme lyase.</text>
</comment>
<dbReference type="InterPro" id="IPR051263">
    <property type="entry name" value="C-type_cytochrome_biogenesis"/>
</dbReference>
<keyword evidence="6 7" id="KW-0408">Iron</keyword>
<evidence type="ECO:0000256" key="5">
    <source>
        <dbReference type="ARBA" id="ARBA00022748"/>
    </source>
</evidence>
<evidence type="ECO:0000256" key="2">
    <source>
        <dbReference type="ARBA" id="ARBA00022617"/>
    </source>
</evidence>
<dbReference type="Gene3D" id="1.10.8.640">
    <property type="entry name" value="Cytochrome C biogenesis protein"/>
    <property type="match status" value="1"/>
</dbReference>
<keyword evidence="7" id="KW-0472">Membrane</keyword>
<evidence type="ECO:0000256" key="6">
    <source>
        <dbReference type="ARBA" id="ARBA00023004"/>
    </source>
</evidence>
<evidence type="ECO:0000256" key="7">
    <source>
        <dbReference type="RuleBase" id="RU364112"/>
    </source>
</evidence>
<evidence type="ECO:0000259" key="8">
    <source>
        <dbReference type="Pfam" id="PF03918"/>
    </source>
</evidence>
<feature type="signal peptide" evidence="7">
    <location>
        <begin position="1"/>
        <end position="18"/>
    </location>
</feature>
<protein>
    <recommendedName>
        <fullName evidence="7">Cytochrome c-type biogenesis protein</fullName>
    </recommendedName>
</protein>
<dbReference type="PANTHER" id="PTHR47870:SF1">
    <property type="entry name" value="CYTOCHROME C-TYPE BIOGENESIS PROTEIN CCMH"/>
    <property type="match status" value="1"/>
</dbReference>
<gene>
    <name evidence="9" type="ORF">KDW95_11815</name>
</gene>
<keyword evidence="10" id="KW-1185">Reference proteome</keyword>
<dbReference type="RefSeq" id="WP_255852011.1">
    <property type="nucleotide sequence ID" value="NZ_CP073347.1"/>
</dbReference>
<reference evidence="9" key="1">
    <citation type="submission" date="2021-04" db="EMBL/GenBank/DDBJ databases">
        <title>Oceanospirillales bacteria with DddD are important DMSP degraders in coastal seawater.</title>
        <authorList>
            <person name="Liu J."/>
        </authorList>
    </citation>
    <scope>NUCLEOTIDE SEQUENCE</scope>
    <source>
        <strain evidence="9">D13-1</strain>
    </source>
</reference>
<proteinExistence type="inferred from homology"/>
<dbReference type="PANTHER" id="PTHR47870">
    <property type="entry name" value="CYTOCHROME C-TYPE BIOGENESIS PROTEIN CCMH"/>
    <property type="match status" value="1"/>
</dbReference>
<evidence type="ECO:0000256" key="1">
    <source>
        <dbReference type="ARBA" id="ARBA00010342"/>
    </source>
</evidence>
<accession>A0ABY5HFG4</accession>
<organism evidence="9 10">
    <name type="scientific">Marinobacterium rhizophilum</name>
    <dbReference type="NCBI Taxonomy" id="420402"/>
    <lineage>
        <taxon>Bacteria</taxon>
        <taxon>Pseudomonadati</taxon>
        <taxon>Pseudomonadota</taxon>
        <taxon>Gammaproteobacteria</taxon>
        <taxon>Oceanospirillales</taxon>
        <taxon>Oceanospirillaceae</taxon>
        <taxon>Marinobacterium</taxon>
    </lineage>
</organism>
<keyword evidence="2 7" id="KW-0349">Heme</keyword>
<evidence type="ECO:0000256" key="3">
    <source>
        <dbReference type="ARBA" id="ARBA00022723"/>
    </source>
</evidence>
<dbReference type="CDD" id="cd16378">
    <property type="entry name" value="CcmH_N"/>
    <property type="match status" value="1"/>
</dbReference>
<evidence type="ECO:0000313" key="9">
    <source>
        <dbReference type="EMBL" id="UTW10010.1"/>
    </source>
</evidence>
<keyword evidence="4 7" id="KW-0732">Signal</keyword>
<dbReference type="EMBL" id="CP073347">
    <property type="protein sequence ID" value="UTW10010.1"/>
    <property type="molecule type" value="Genomic_DNA"/>
</dbReference>
<keyword evidence="3 7" id="KW-0479">Metal-binding</keyword>
<dbReference type="InterPro" id="IPR038297">
    <property type="entry name" value="CcmH/CycL/NrfF/Ccl2_sf"/>
</dbReference>
<feature type="domain" description="CcmH/CycL/Ccl2/NrfF N-terminal" evidence="8">
    <location>
        <begin position="7"/>
        <end position="157"/>
    </location>
</feature>
<name>A0ABY5HFG4_9GAMM</name>
<evidence type="ECO:0000313" key="10">
    <source>
        <dbReference type="Proteomes" id="UP001058461"/>
    </source>
</evidence>